<accession>A0A0S2SGW1</accession>
<proteinExistence type="predicted"/>
<name>A0A0S2SGW1_9GAMM</name>
<dbReference type="EMBL" id="CP013067">
    <property type="protein sequence ID" value="ALP40832.1"/>
    <property type="molecule type" value="Genomic_DNA"/>
</dbReference>
<evidence type="ECO:0000313" key="1">
    <source>
        <dbReference type="EMBL" id="ALP40832.1"/>
    </source>
</evidence>
<dbReference type="AlphaFoldDB" id="A0A0S2SGW1"/>
<sequence length="59" mass="6768">MIRRLLPLGTLLAALTLQTTHELLPLLAMLGQATLWTLLEVRHVIRTLDSPKQDYHHPF</sequence>
<dbReference type="RefSeq" id="WP_050666708.1">
    <property type="nucleotide sequence ID" value="NZ_CDDB01000052.1"/>
</dbReference>
<dbReference type="PATRIC" id="fig|652.5.peg.3318"/>
<evidence type="ECO:0000313" key="2">
    <source>
        <dbReference type="Proteomes" id="UP000058114"/>
    </source>
</evidence>
<reference evidence="2" key="1">
    <citation type="submission" date="2015-10" db="EMBL/GenBank/DDBJ databases">
        <title>Complete Genome Sequence of Aeromonas schubertii strain WL1483.</title>
        <authorList>
            <person name="Liu L."/>
        </authorList>
    </citation>
    <scope>NUCLEOTIDE SEQUENCE [LARGE SCALE GENOMIC DNA]</scope>
    <source>
        <strain evidence="2">WL1483</strain>
    </source>
</reference>
<dbReference type="STRING" id="652.WL1483_1413"/>
<protein>
    <submittedName>
        <fullName evidence="1">Uncharacterized protein</fullName>
    </submittedName>
</protein>
<dbReference type="KEGG" id="asr:WL1483_1413"/>
<organism evidence="1 2">
    <name type="scientific">Aeromonas schubertii</name>
    <dbReference type="NCBI Taxonomy" id="652"/>
    <lineage>
        <taxon>Bacteria</taxon>
        <taxon>Pseudomonadati</taxon>
        <taxon>Pseudomonadota</taxon>
        <taxon>Gammaproteobacteria</taxon>
        <taxon>Aeromonadales</taxon>
        <taxon>Aeromonadaceae</taxon>
        <taxon>Aeromonas</taxon>
    </lineage>
</organism>
<reference evidence="1 2" key="2">
    <citation type="journal article" date="2016" name="Genome Announc.">
        <title>Complete Genome Sequence of the Highly Virulent Aeromonas schubertii Strain WL1483, Isolated from Diseased Snakehead Fish (Channa argus) in China.</title>
        <authorList>
            <person name="Liu L."/>
            <person name="Li N."/>
            <person name="Zhang D."/>
            <person name="Fu X."/>
            <person name="Shi C."/>
            <person name="Lin Q."/>
            <person name="Hao G."/>
        </authorList>
    </citation>
    <scope>NUCLEOTIDE SEQUENCE [LARGE SCALE GENOMIC DNA]</scope>
    <source>
        <strain evidence="1 2">WL1483</strain>
    </source>
</reference>
<gene>
    <name evidence="1" type="ORF">WL1483_1413</name>
</gene>
<dbReference type="Proteomes" id="UP000058114">
    <property type="component" value="Chromosome"/>
</dbReference>